<proteinExistence type="predicted"/>
<sequence>MAPMVPLSSASWKLWVAR</sequence>
<dbReference type="EMBL" id="GBRH01263254">
    <property type="protein sequence ID" value="JAD34641.1"/>
    <property type="molecule type" value="Transcribed_RNA"/>
</dbReference>
<reference evidence="1" key="1">
    <citation type="submission" date="2014-09" db="EMBL/GenBank/DDBJ databases">
        <authorList>
            <person name="Magalhaes I.L.F."/>
            <person name="Oliveira U."/>
            <person name="Santos F.R."/>
            <person name="Vidigal T.H.D.A."/>
            <person name="Brescovit A.D."/>
            <person name="Santos A.J."/>
        </authorList>
    </citation>
    <scope>NUCLEOTIDE SEQUENCE</scope>
    <source>
        <tissue evidence="1">Shoot tissue taken approximately 20 cm above the soil surface</tissue>
    </source>
</reference>
<evidence type="ECO:0000313" key="1">
    <source>
        <dbReference type="EMBL" id="JAD34641.1"/>
    </source>
</evidence>
<accession>A0A0A8Z784</accession>
<organism evidence="1">
    <name type="scientific">Arundo donax</name>
    <name type="common">Giant reed</name>
    <name type="synonym">Donax arundinaceus</name>
    <dbReference type="NCBI Taxonomy" id="35708"/>
    <lineage>
        <taxon>Eukaryota</taxon>
        <taxon>Viridiplantae</taxon>
        <taxon>Streptophyta</taxon>
        <taxon>Embryophyta</taxon>
        <taxon>Tracheophyta</taxon>
        <taxon>Spermatophyta</taxon>
        <taxon>Magnoliopsida</taxon>
        <taxon>Liliopsida</taxon>
        <taxon>Poales</taxon>
        <taxon>Poaceae</taxon>
        <taxon>PACMAD clade</taxon>
        <taxon>Arundinoideae</taxon>
        <taxon>Arundineae</taxon>
        <taxon>Arundo</taxon>
    </lineage>
</organism>
<name>A0A0A8Z784_ARUDO</name>
<protein>
    <submittedName>
        <fullName evidence="1">Uncharacterized protein</fullName>
    </submittedName>
</protein>
<dbReference type="AlphaFoldDB" id="A0A0A8Z784"/>
<reference evidence="1" key="2">
    <citation type="journal article" date="2015" name="Data Brief">
        <title>Shoot transcriptome of the giant reed, Arundo donax.</title>
        <authorList>
            <person name="Barrero R.A."/>
            <person name="Guerrero F.D."/>
            <person name="Moolhuijzen P."/>
            <person name="Goolsby J.A."/>
            <person name="Tidwell J."/>
            <person name="Bellgard S.E."/>
            <person name="Bellgard M.I."/>
        </authorList>
    </citation>
    <scope>NUCLEOTIDE SEQUENCE</scope>
    <source>
        <tissue evidence="1">Shoot tissue taken approximately 20 cm above the soil surface</tissue>
    </source>
</reference>